<evidence type="ECO:0000313" key="3">
    <source>
        <dbReference type="Proteomes" id="UP001162131"/>
    </source>
</evidence>
<accession>A0AAU9IFQ3</accession>
<feature type="region of interest" description="Disordered" evidence="1">
    <location>
        <begin position="85"/>
        <end position="135"/>
    </location>
</feature>
<comment type="caution">
    <text evidence="2">The sequence shown here is derived from an EMBL/GenBank/DDBJ whole genome shotgun (WGS) entry which is preliminary data.</text>
</comment>
<organism evidence="2 3">
    <name type="scientific">Blepharisma stoltei</name>
    <dbReference type="NCBI Taxonomy" id="1481888"/>
    <lineage>
        <taxon>Eukaryota</taxon>
        <taxon>Sar</taxon>
        <taxon>Alveolata</taxon>
        <taxon>Ciliophora</taxon>
        <taxon>Postciliodesmatophora</taxon>
        <taxon>Heterotrichea</taxon>
        <taxon>Heterotrichida</taxon>
        <taxon>Blepharismidae</taxon>
        <taxon>Blepharisma</taxon>
    </lineage>
</organism>
<reference evidence="2" key="1">
    <citation type="submission" date="2021-09" db="EMBL/GenBank/DDBJ databases">
        <authorList>
            <consortium name="AG Swart"/>
            <person name="Singh M."/>
            <person name="Singh A."/>
            <person name="Seah K."/>
            <person name="Emmerich C."/>
        </authorList>
    </citation>
    <scope>NUCLEOTIDE SEQUENCE</scope>
    <source>
        <strain evidence="2">ATCC30299</strain>
    </source>
</reference>
<dbReference type="Proteomes" id="UP001162131">
    <property type="component" value="Unassembled WGS sequence"/>
</dbReference>
<protein>
    <submittedName>
        <fullName evidence="2">Uncharacterized protein</fullName>
    </submittedName>
</protein>
<feature type="compositionally biased region" description="Polar residues" evidence="1">
    <location>
        <begin position="119"/>
        <end position="135"/>
    </location>
</feature>
<dbReference type="AlphaFoldDB" id="A0AAU9IFQ3"/>
<proteinExistence type="predicted"/>
<evidence type="ECO:0000256" key="1">
    <source>
        <dbReference type="SAM" id="MobiDB-lite"/>
    </source>
</evidence>
<feature type="compositionally biased region" description="Basic residues" evidence="1">
    <location>
        <begin position="85"/>
        <end position="108"/>
    </location>
</feature>
<sequence>MDLRIKYRSRSYNARNRYQKFVVETTPESCKIPEYNSLRDPNLSGFFATYDKRKLLRKQKLINKKGRVNDRVVFRTLVDESLLRKNRVKKSRSKTPPKNNSRKVKKKEFKLPPLRAKSHNASYDKSISNESYIDA</sequence>
<name>A0AAU9IFQ3_9CILI</name>
<keyword evidence="3" id="KW-1185">Reference proteome</keyword>
<evidence type="ECO:0000313" key="2">
    <source>
        <dbReference type="EMBL" id="CAG9312131.1"/>
    </source>
</evidence>
<dbReference type="EMBL" id="CAJZBQ010000005">
    <property type="protein sequence ID" value="CAG9312131.1"/>
    <property type="molecule type" value="Genomic_DNA"/>
</dbReference>
<gene>
    <name evidence="2" type="ORF">BSTOLATCC_MIC5379</name>
</gene>